<proteinExistence type="predicted"/>
<reference evidence="1 2" key="1">
    <citation type="submission" date="2020-08" db="EMBL/GenBank/DDBJ databases">
        <title>Genome Sequencing of Nocardia wallacei strain FMUON74 and assembly.</title>
        <authorList>
            <person name="Toyokawa M."/>
            <person name="Uesaka K."/>
        </authorList>
    </citation>
    <scope>NUCLEOTIDE SEQUENCE [LARGE SCALE GENOMIC DNA]</scope>
    <source>
        <strain evidence="1 2">FMUON74</strain>
    </source>
</reference>
<name>A0A7G1KT62_9NOCA</name>
<sequence>MSAYLDPEGRRFGLPTWPWRMAPRHLRTWRQLDAENKRPTAEYEAQVRGRGWRKAYLYDAQQTREKREPTAAQLDSLRIARWVRSAAACERRGIDAADMRELIEQARADLAARRAQQPRRAERGRSR</sequence>
<dbReference type="GeneID" id="80349612"/>
<dbReference type="RefSeq" id="WP_187684312.1">
    <property type="nucleotide sequence ID" value="NZ_AP023396.1"/>
</dbReference>
<protein>
    <submittedName>
        <fullName evidence="1">Uncharacterized protein</fullName>
    </submittedName>
</protein>
<accession>A0A7G1KT62</accession>
<dbReference type="Proteomes" id="UP000516173">
    <property type="component" value="Chromosome"/>
</dbReference>
<dbReference type="KEGG" id="nwl:NWFMUON74_51750"/>
<organism evidence="1 2">
    <name type="scientific">Nocardia wallacei</name>
    <dbReference type="NCBI Taxonomy" id="480035"/>
    <lineage>
        <taxon>Bacteria</taxon>
        <taxon>Bacillati</taxon>
        <taxon>Actinomycetota</taxon>
        <taxon>Actinomycetes</taxon>
        <taxon>Mycobacteriales</taxon>
        <taxon>Nocardiaceae</taxon>
        <taxon>Nocardia</taxon>
    </lineage>
</organism>
<keyword evidence="2" id="KW-1185">Reference proteome</keyword>
<evidence type="ECO:0000313" key="2">
    <source>
        <dbReference type="Proteomes" id="UP000516173"/>
    </source>
</evidence>
<dbReference type="AlphaFoldDB" id="A0A7G1KT62"/>
<gene>
    <name evidence="1" type="ORF">NWFMUON74_51750</name>
</gene>
<evidence type="ECO:0000313" key="1">
    <source>
        <dbReference type="EMBL" id="BCK57403.1"/>
    </source>
</evidence>
<dbReference type="EMBL" id="AP023396">
    <property type="protein sequence ID" value="BCK57403.1"/>
    <property type="molecule type" value="Genomic_DNA"/>
</dbReference>